<protein>
    <submittedName>
        <fullName evidence="13">Mucin-13</fullName>
    </submittedName>
</protein>
<evidence type="ECO:0000256" key="2">
    <source>
        <dbReference type="ARBA" id="ARBA00022475"/>
    </source>
</evidence>
<feature type="domain" description="SEA" evidence="11">
    <location>
        <begin position="91"/>
        <end position="207"/>
    </location>
</feature>
<evidence type="ECO:0000256" key="1">
    <source>
        <dbReference type="ARBA" id="ARBA00004236"/>
    </source>
</evidence>
<comment type="subcellular location">
    <subcellularLocation>
        <location evidence="1">Cell membrane</location>
    </subcellularLocation>
</comment>
<dbReference type="InterPro" id="IPR009030">
    <property type="entry name" value="Growth_fac_rcpt_cys_sf"/>
</dbReference>
<dbReference type="InterPro" id="IPR000082">
    <property type="entry name" value="SEA_dom"/>
</dbReference>
<keyword evidence="7" id="KW-1015">Disulfide bond</keyword>
<gene>
    <name evidence="13" type="primary">MUC13</name>
</gene>
<evidence type="ECO:0000256" key="4">
    <source>
        <dbReference type="ARBA" id="ARBA00022729"/>
    </source>
</evidence>
<dbReference type="KEGG" id="hai:109387177"/>
<dbReference type="SUPFAM" id="SSF57184">
    <property type="entry name" value="Growth factor receptor domain"/>
    <property type="match status" value="1"/>
</dbReference>
<keyword evidence="2" id="KW-1003">Cell membrane</keyword>
<feature type="transmembrane region" description="Helical" evidence="10">
    <location>
        <begin position="243"/>
        <end position="268"/>
    </location>
</feature>
<keyword evidence="12" id="KW-1185">Reference proteome</keyword>
<evidence type="ECO:0000259" key="11">
    <source>
        <dbReference type="PROSITE" id="PS50024"/>
    </source>
</evidence>
<sequence>TPSTATTTASPVTPTTPTPSTTPIAATPTTDVSSVTSNHVTSSKTSSPTPESKGPCQKYSCSDGSSCVDLNKTHICLCIDGYYYNSSKCNKGKTFPGIITVTVTDTTDLKNTMSKAYEELHTKVIGFFQDVFVNLDYGQTVIHNVRIPPSARSEMRADGKDVSVTVVNLFAENTAENEMTVSRAIEKAINSSSSVITGYVEQNRCDFYGCVNDMQDNCTNGFLCQCKNGLERPNPQTPVCLEFQLILVIVGTIAGVLILGMAIALIIVRSKKQKDDEEQNLIENDFQNLRLQQQTTGFINPGAEGSLFPKVRANFSRDHQLQNPYVNQRGMPRPDY</sequence>
<evidence type="ECO:0000313" key="13">
    <source>
        <dbReference type="RefSeq" id="XP_019506460.1"/>
    </source>
</evidence>
<keyword evidence="8" id="KW-0325">Glycoprotein</keyword>
<dbReference type="GeneID" id="109387177"/>
<evidence type="ECO:0000256" key="5">
    <source>
        <dbReference type="ARBA" id="ARBA00022737"/>
    </source>
</evidence>
<dbReference type="AlphaFoldDB" id="A0A8B7S4A2"/>
<feature type="region of interest" description="Disordered" evidence="9">
    <location>
        <begin position="1"/>
        <end position="56"/>
    </location>
</feature>
<feature type="compositionally biased region" description="Low complexity" evidence="9">
    <location>
        <begin position="1"/>
        <end position="53"/>
    </location>
</feature>
<dbReference type="GO" id="GO:0005886">
    <property type="term" value="C:plasma membrane"/>
    <property type="evidence" value="ECO:0007669"/>
    <property type="project" value="UniProtKB-SubCell"/>
</dbReference>
<dbReference type="InterPro" id="IPR000742">
    <property type="entry name" value="EGF"/>
</dbReference>
<evidence type="ECO:0000256" key="8">
    <source>
        <dbReference type="ARBA" id="ARBA00023180"/>
    </source>
</evidence>
<dbReference type="RefSeq" id="XP_019506460.1">
    <property type="nucleotide sequence ID" value="XM_019650915.1"/>
</dbReference>
<keyword evidence="3" id="KW-0245">EGF-like domain</keyword>
<dbReference type="Proteomes" id="UP000694851">
    <property type="component" value="Unplaced"/>
</dbReference>
<accession>A0A8B7S4A2</accession>
<evidence type="ECO:0000256" key="3">
    <source>
        <dbReference type="ARBA" id="ARBA00022536"/>
    </source>
</evidence>
<reference evidence="13" key="1">
    <citation type="submission" date="2025-08" db="UniProtKB">
        <authorList>
            <consortium name="RefSeq"/>
        </authorList>
    </citation>
    <scope>IDENTIFICATION</scope>
    <source>
        <tissue evidence="13">Muscle</tissue>
    </source>
</reference>
<dbReference type="PANTHER" id="PTHR24037">
    <property type="entry name" value="HEART DEVELOPMENT PROTEIN WITH EGF-LIKE DOMAINS 1"/>
    <property type="match status" value="1"/>
</dbReference>
<dbReference type="CTD" id="56667"/>
<dbReference type="SMART" id="SM00200">
    <property type="entry name" value="SEA"/>
    <property type="match status" value="1"/>
</dbReference>
<dbReference type="PROSITE" id="PS01186">
    <property type="entry name" value="EGF_2"/>
    <property type="match status" value="1"/>
</dbReference>
<proteinExistence type="predicted"/>
<feature type="non-terminal residue" evidence="13">
    <location>
        <position position="1"/>
    </location>
</feature>
<keyword evidence="10" id="KW-1133">Transmembrane helix</keyword>
<dbReference type="PROSITE" id="PS50024">
    <property type="entry name" value="SEA"/>
    <property type="match status" value="1"/>
</dbReference>
<dbReference type="PANTHER" id="PTHR24037:SF10">
    <property type="entry name" value="MUCIN-13"/>
    <property type="match status" value="1"/>
</dbReference>
<keyword evidence="6 10" id="KW-0472">Membrane</keyword>
<keyword evidence="5" id="KW-0677">Repeat</keyword>
<evidence type="ECO:0000256" key="6">
    <source>
        <dbReference type="ARBA" id="ARBA00023136"/>
    </source>
</evidence>
<keyword evidence="4" id="KW-0732">Signal</keyword>
<evidence type="ECO:0000256" key="10">
    <source>
        <dbReference type="SAM" id="Phobius"/>
    </source>
</evidence>
<evidence type="ECO:0000313" key="12">
    <source>
        <dbReference type="Proteomes" id="UP000694851"/>
    </source>
</evidence>
<evidence type="ECO:0000256" key="9">
    <source>
        <dbReference type="SAM" id="MobiDB-lite"/>
    </source>
</evidence>
<evidence type="ECO:0000256" key="7">
    <source>
        <dbReference type="ARBA" id="ARBA00023157"/>
    </source>
</evidence>
<name>A0A8B7S4A2_HIPAR</name>
<keyword evidence="10" id="KW-0812">Transmembrane</keyword>
<dbReference type="OrthoDB" id="8938333at2759"/>
<organism evidence="12 13">
    <name type="scientific">Hipposideros armiger</name>
    <name type="common">Great Himalayan leaf-nosed bat</name>
    <dbReference type="NCBI Taxonomy" id="186990"/>
    <lineage>
        <taxon>Eukaryota</taxon>
        <taxon>Metazoa</taxon>
        <taxon>Chordata</taxon>
        <taxon>Craniata</taxon>
        <taxon>Vertebrata</taxon>
        <taxon>Euteleostomi</taxon>
        <taxon>Mammalia</taxon>
        <taxon>Eutheria</taxon>
        <taxon>Laurasiatheria</taxon>
        <taxon>Chiroptera</taxon>
        <taxon>Yinpterochiroptera</taxon>
        <taxon>Rhinolophoidea</taxon>
        <taxon>Hipposideridae</taxon>
        <taxon>Hipposideros</taxon>
    </lineage>
</organism>